<protein>
    <recommendedName>
        <fullName evidence="3">Cytochrome c domain-containing protein</fullName>
    </recommendedName>
</protein>
<proteinExistence type="predicted"/>
<name>A0A9Q0S2X7_9DIPT</name>
<feature type="non-terminal residue" evidence="1">
    <location>
        <position position="1"/>
    </location>
</feature>
<reference evidence="1" key="1">
    <citation type="submission" date="2022-07" db="EMBL/GenBank/DDBJ databases">
        <authorList>
            <person name="Trinca V."/>
            <person name="Uliana J.V.C."/>
            <person name="Torres T.T."/>
            <person name="Ward R.J."/>
            <person name="Monesi N."/>
        </authorList>
    </citation>
    <scope>NUCLEOTIDE SEQUENCE</scope>
    <source>
        <strain evidence="1">HSMRA1968</strain>
        <tissue evidence="1">Whole embryos</tissue>
    </source>
</reference>
<evidence type="ECO:0000313" key="1">
    <source>
        <dbReference type="EMBL" id="KAJ6642689.1"/>
    </source>
</evidence>
<dbReference type="AlphaFoldDB" id="A0A9Q0S2X7"/>
<feature type="non-terminal residue" evidence="1">
    <location>
        <position position="265"/>
    </location>
</feature>
<dbReference type="EMBL" id="WJQU01000002">
    <property type="protein sequence ID" value="KAJ6642689.1"/>
    <property type="molecule type" value="Genomic_DNA"/>
</dbReference>
<organism evidence="1 2">
    <name type="scientific">Pseudolycoriella hygida</name>
    <dbReference type="NCBI Taxonomy" id="35572"/>
    <lineage>
        <taxon>Eukaryota</taxon>
        <taxon>Metazoa</taxon>
        <taxon>Ecdysozoa</taxon>
        <taxon>Arthropoda</taxon>
        <taxon>Hexapoda</taxon>
        <taxon>Insecta</taxon>
        <taxon>Pterygota</taxon>
        <taxon>Neoptera</taxon>
        <taxon>Endopterygota</taxon>
        <taxon>Diptera</taxon>
        <taxon>Nematocera</taxon>
        <taxon>Sciaroidea</taxon>
        <taxon>Sciaridae</taxon>
        <taxon>Pseudolycoriella</taxon>
    </lineage>
</organism>
<evidence type="ECO:0000313" key="2">
    <source>
        <dbReference type="Proteomes" id="UP001151699"/>
    </source>
</evidence>
<sequence>YQPPIPNKSGNEATTLIDFEETTVILHDLNRLAVQVLDATSTTSRAMDTVPHTFPQTRILESNVAIDITNGNTMSMDGPLQIDMPDKVVGFTSFSSETPRTIEPFRRDALVKPVPNETNVIDLKGAKMTQSSCFICHSGTGRKTVPWPAIQQAWFETRCYIPNTNRSCEEHFTSSNKFTDDALRMIADAKADVSVKMPDFQLWLYGISDMPKSTPYSFEEDGIEAEKYKIFLGLSKEHFDDLLTYLKAYEEIPVFRLAYQLIEPK</sequence>
<keyword evidence="2" id="KW-1185">Reference proteome</keyword>
<comment type="caution">
    <text evidence="1">The sequence shown here is derived from an EMBL/GenBank/DDBJ whole genome shotgun (WGS) entry which is preliminary data.</text>
</comment>
<dbReference type="Proteomes" id="UP001151699">
    <property type="component" value="Chromosome B"/>
</dbReference>
<gene>
    <name evidence="1" type="ORF">Bhyg_07642</name>
</gene>
<accession>A0A9Q0S2X7</accession>
<evidence type="ECO:0008006" key="3">
    <source>
        <dbReference type="Google" id="ProtNLM"/>
    </source>
</evidence>